<name>A0ABW9JXD5_9FLAO</name>
<dbReference type="Proteomes" id="UP001634154">
    <property type="component" value="Unassembled WGS sequence"/>
</dbReference>
<organism evidence="1 2">
    <name type="scientific">Chryseobacterium kwangjuense</name>
    <dbReference type="NCBI Taxonomy" id="267125"/>
    <lineage>
        <taxon>Bacteria</taxon>
        <taxon>Pseudomonadati</taxon>
        <taxon>Bacteroidota</taxon>
        <taxon>Flavobacteriia</taxon>
        <taxon>Flavobacteriales</taxon>
        <taxon>Weeksellaceae</taxon>
        <taxon>Chryseobacterium group</taxon>
        <taxon>Chryseobacterium</taxon>
    </lineage>
</organism>
<comment type="caution">
    <text evidence="1">The sequence shown here is derived from an EMBL/GenBank/DDBJ whole genome shotgun (WGS) entry which is preliminary data.</text>
</comment>
<accession>A0ABW9JXD5</accession>
<dbReference type="CDD" id="cd11543">
    <property type="entry name" value="NTP-PPase_u6"/>
    <property type="match status" value="1"/>
</dbReference>
<protein>
    <submittedName>
        <fullName evidence="1">MazG-like protein</fullName>
    </submittedName>
</protein>
<dbReference type="EMBL" id="JBJXVJ010000001">
    <property type="protein sequence ID" value="MFN1215577.1"/>
    <property type="molecule type" value="Genomic_DNA"/>
</dbReference>
<dbReference type="Gene3D" id="1.10.287.1080">
    <property type="entry name" value="MazG-like"/>
    <property type="match status" value="1"/>
</dbReference>
<keyword evidence="2" id="KW-1185">Reference proteome</keyword>
<reference evidence="1 2" key="1">
    <citation type="submission" date="2024-12" db="EMBL/GenBank/DDBJ databases">
        <title>Draft genome sequence of Chryseobacterium kwangjuense AG447.</title>
        <authorList>
            <person name="Cheptsov V.S."/>
            <person name="Belov A."/>
            <person name="Zavarzina A.G."/>
        </authorList>
    </citation>
    <scope>NUCLEOTIDE SEQUENCE [LARGE SCALE GENOMIC DNA]</scope>
    <source>
        <strain evidence="1 2">AG447</strain>
    </source>
</reference>
<sequence>MDQSNWDRIIERSLKIRESYHELERRHHGSEWTLEEDALAYLTDAGLVGRNIMSHQKRWLKKDSEAELKHKLGENIWWLIVLADRTGINIKEAVEEFLTKTENVLK</sequence>
<gene>
    <name evidence="1" type="ORF">ACKW6Q_01210</name>
</gene>
<evidence type="ECO:0000313" key="2">
    <source>
        <dbReference type="Proteomes" id="UP001634154"/>
    </source>
</evidence>
<evidence type="ECO:0000313" key="1">
    <source>
        <dbReference type="EMBL" id="MFN1215577.1"/>
    </source>
</evidence>
<dbReference type="RefSeq" id="WP_409355385.1">
    <property type="nucleotide sequence ID" value="NZ_JBJXVJ010000001.1"/>
</dbReference>
<proteinExistence type="predicted"/>